<dbReference type="GO" id="GO:0009279">
    <property type="term" value="C:cell outer membrane"/>
    <property type="evidence" value="ECO:0007669"/>
    <property type="project" value="UniProtKB-SubCell"/>
</dbReference>
<dbReference type="SUPFAM" id="SSF56935">
    <property type="entry name" value="Porins"/>
    <property type="match status" value="1"/>
</dbReference>
<keyword evidence="7 8" id="KW-0998">Cell outer membrane</keyword>
<name>R9GLU5_9SPHI</name>
<dbReference type="InterPro" id="IPR012910">
    <property type="entry name" value="Plug_dom"/>
</dbReference>
<evidence type="ECO:0000256" key="9">
    <source>
        <dbReference type="RuleBase" id="RU003357"/>
    </source>
</evidence>
<dbReference type="FunFam" id="2.170.130.10:FF:000008">
    <property type="entry name" value="SusC/RagA family TonB-linked outer membrane protein"/>
    <property type="match status" value="1"/>
</dbReference>
<dbReference type="Pfam" id="PF13715">
    <property type="entry name" value="CarbopepD_reg_2"/>
    <property type="match status" value="1"/>
</dbReference>
<keyword evidence="13" id="KW-1185">Reference proteome</keyword>
<comment type="caution">
    <text evidence="12">The sequence shown here is derived from an EMBL/GenBank/DDBJ whole genome shotgun (WGS) entry which is preliminary data.</text>
</comment>
<comment type="subcellular location">
    <subcellularLocation>
        <location evidence="1 8">Cell outer membrane</location>
        <topology evidence="1 8">Multi-pass membrane protein</topology>
    </subcellularLocation>
</comment>
<dbReference type="NCBIfam" id="TIGR04057">
    <property type="entry name" value="SusC_RagA_signa"/>
    <property type="match status" value="1"/>
</dbReference>
<proteinExistence type="inferred from homology"/>
<evidence type="ECO:0000256" key="7">
    <source>
        <dbReference type="ARBA" id="ARBA00023237"/>
    </source>
</evidence>
<gene>
    <name evidence="12" type="ORF">ADIARSV_4190</name>
</gene>
<evidence type="ECO:0000256" key="2">
    <source>
        <dbReference type="ARBA" id="ARBA00022448"/>
    </source>
</evidence>
<dbReference type="SUPFAM" id="SSF49464">
    <property type="entry name" value="Carboxypeptidase regulatory domain-like"/>
    <property type="match status" value="1"/>
</dbReference>
<feature type="domain" description="TonB-dependent receptor plug" evidence="11">
    <location>
        <begin position="187"/>
        <end position="301"/>
    </location>
</feature>
<evidence type="ECO:0000256" key="3">
    <source>
        <dbReference type="ARBA" id="ARBA00022452"/>
    </source>
</evidence>
<dbReference type="eggNOG" id="COG4771">
    <property type="taxonomic scope" value="Bacteria"/>
</dbReference>
<dbReference type="Proteomes" id="UP000014174">
    <property type="component" value="Unassembled WGS sequence"/>
</dbReference>
<evidence type="ECO:0000256" key="1">
    <source>
        <dbReference type="ARBA" id="ARBA00004571"/>
    </source>
</evidence>
<dbReference type="InterPro" id="IPR023996">
    <property type="entry name" value="TonB-dep_OMP_SusC/RagA"/>
</dbReference>
<dbReference type="InterPro" id="IPR037066">
    <property type="entry name" value="Plug_dom_sf"/>
</dbReference>
<dbReference type="EMBL" id="AQPN01000145">
    <property type="protein sequence ID" value="EOR92678.1"/>
    <property type="molecule type" value="Genomic_DNA"/>
</dbReference>
<comment type="similarity">
    <text evidence="8 9">Belongs to the TonB-dependent receptor family.</text>
</comment>
<dbReference type="InterPro" id="IPR008969">
    <property type="entry name" value="CarboxyPept-like_regulatory"/>
</dbReference>
<protein>
    <submittedName>
        <fullName evidence="12">TonB-dependent receptor</fullName>
    </submittedName>
</protein>
<dbReference type="NCBIfam" id="TIGR04056">
    <property type="entry name" value="OMP_RagA_SusC"/>
    <property type="match status" value="1"/>
</dbReference>
<dbReference type="PATRIC" id="fig|1150600.3.peg.4147"/>
<dbReference type="InterPro" id="IPR036942">
    <property type="entry name" value="Beta-barrel_TonB_sf"/>
</dbReference>
<dbReference type="PROSITE" id="PS52016">
    <property type="entry name" value="TONB_DEPENDENT_REC_3"/>
    <property type="match status" value="1"/>
</dbReference>
<accession>R9GLU5</accession>
<dbReference type="AlphaFoldDB" id="R9GLU5"/>
<reference evidence="12 13" key="1">
    <citation type="journal article" date="2013" name="Genome Announc.">
        <title>Draft Genome Sequence of Arcticibacter svalbardensis Strain MN12-7T, a Member of the Family Sphingobacteriaceae Isolated from an Arctic Soil Sample.</title>
        <authorList>
            <person name="Shivaji S."/>
            <person name="Ara S."/>
            <person name="Prasad S."/>
            <person name="Manasa B.P."/>
            <person name="Begum Z."/>
            <person name="Singh A."/>
            <person name="Kumar Pinnaka A."/>
        </authorList>
    </citation>
    <scope>NUCLEOTIDE SEQUENCE [LARGE SCALE GENOMIC DNA]</scope>
    <source>
        <strain evidence="12 13">MN12-7</strain>
    </source>
</reference>
<evidence type="ECO:0000256" key="5">
    <source>
        <dbReference type="ARBA" id="ARBA00023077"/>
    </source>
</evidence>
<dbReference type="InterPro" id="IPR039426">
    <property type="entry name" value="TonB-dep_rcpt-like"/>
</dbReference>
<keyword evidence="4 8" id="KW-0812">Transmembrane</keyword>
<evidence type="ECO:0000256" key="6">
    <source>
        <dbReference type="ARBA" id="ARBA00023136"/>
    </source>
</evidence>
<keyword evidence="5 9" id="KW-0798">TonB box</keyword>
<dbReference type="InterPro" id="IPR000531">
    <property type="entry name" value="Beta-barrel_TonB"/>
</dbReference>
<evidence type="ECO:0000259" key="11">
    <source>
        <dbReference type="Pfam" id="PF07715"/>
    </source>
</evidence>
<keyword evidence="2 8" id="KW-0813">Transport</keyword>
<sequence length="1075" mass="117112">MQVSANSVAQMVSYVKKDATLKQVLKQIEAQTEFDVFYDVEELKRSKPVDASFNNEPLNEVLEYCFANQPLSYIIKNQTIIVKPREYAFVLDQKAIVITGTIRDEKNIPLPGVSIKVKGTSTAIVSNLNGGYSISVPNQNAVLVFTYIGFETQEFAVDGHTVINVKMIEGAKFLEAVVVTGYGTQRKSDLTGSVASIDAKQIGEIPVMSIEKAIQGRVAGVQVQQASGQPGGGISMRIRGVSSIAGGNEPLYVIDGLPQFNDDVRGANGLATINPSDIQSIEILKDASATAIYGSRGANGVVMITTKSGKIGKAVVSFESSYGEQQVTNRIEMMNSAEYVDYVNRFYTNSNLPVPASIANFAPTVSTDWQDEIFTTAPVTNNSLSISGGSDKTKYYISGGYISQDGVVINTGYKRGSMRLNMDSKIKDRFSVSSRLTVSRAMQKGFSPSLGNAARNFGKSGIGSTLLASPTVPVKNEDGTYSVVTPFSFNGIDAENPVALAKEVTDQNMTTRVQGGVDFKAVLFKGLTNNTRLSADYYDIRRDLYFPKILPRLGNNVGVAELGRYDKTSALAEDFMEYKYNFSEKTNLEATAGVSIQQERYNTIDLSATGFASDVLKNYNFSSATTISKPITDVIENTIISSFARVRLNLSDKYLFSASIRRDGASVFAENNKYGVFPSVSAAWRLSEEAFIKDKDWVSNFKLRASWGEAGNPAISPYQSLSLGRTVNTGQGAGTGLAVGLSPTFPNPDLKWETTAQTNIGLDAGFLQEKFRFTFDYYLKKTKDLLAFVQIAPSAGVNQIIDNVGEVQNKGWEVSLGTNVVNTKDWTFSLDFNLSQNKNKVTKTKNNQDLSAALSAADDKSGSISIIRVGEPLSVFYGPKFLGLSPEGIPLHENLNGDLNADGTDIINALDNQILGSPYPDLYYGVNSLVKYKRLTFSMVWAGVSGSLINNVNLSNLTSVGVANQFNKAKVINELFPVPSEKVSTANRVSSRFMESGDFFRMRNVRLDYMIPIAKLGTVKSINVYVSGQNQITFTKYSGFDPEVNSFNGNDRRQGVDLGAYPTAKVWTFGFSANF</sequence>
<dbReference type="Gene3D" id="3.55.50.30">
    <property type="match status" value="1"/>
</dbReference>
<keyword evidence="12" id="KW-0675">Receptor</keyword>
<dbReference type="InterPro" id="IPR023997">
    <property type="entry name" value="TonB-dep_OMP_SusC/RagA_CS"/>
</dbReference>
<evidence type="ECO:0000313" key="13">
    <source>
        <dbReference type="Proteomes" id="UP000014174"/>
    </source>
</evidence>
<keyword evidence="6 8" id="KW-0472">Membrane</keyword>
<dbReference type="eggNOG" id="COG1629">
    <property type="taxonomic scope" value="Bacteria"/>
</dbReference>
<keyword evidence="3 8" id="KW-1134">Transmembrane beta strand</keyword>
<dbReference type="Pfam" id="PF00593">
    <property type="entry name" value="TonB_dep_Rec_b-barrel"/>
    <property type="match status" value="1"/>
</dbReference>
<dbReference type="Pfam" id="PF07715">
    <property type="entry name" value="Plug"/>
    <property type="match status" value="1"/>
</dbReference>
<evidence type="ECO:0000259" key="10">
    <source>
        <dbReference type="Pfam" id="PF00593"/>
    </source>
</evidence>
<dbReference type="Gene3D" id="2.40.170.20">
    <property type="entry name" value="TonB-dependent receptor, beta-barrel domain"/>
    <property type="match status" value="1"/>
</dbReference>
<feature type="domain" description="TonB-dependent receptor-like beta-barrel" evidence="10">
    <location>
        <begin position="508"/>
        <end position="842"/>
    </location>
</feature>
<dbReference type="Gene3D" id="2.60.40.1120">
    <property type="entry name" value="Carboxypeptidase-like, regulatory domain"/>
    <property type="match status" value="1"/>
</dbReference>
<organism evidence="12 13">
    <name type="scientific">Arcticibacter svalbardensis MN12-7</name>
    <dbReference type="NCBI Taxonomy" id="1150600"/>
    <lineage>
        <taxon>Bacteria</taxon>
        <taxon>Pseudomonadati</taxon>
        <taxon>Bacteroidota</taxon>
        <taxon>Sphingobacteriia</taxon>
        <taxon>Sphingobacteriales</taxon>
        <taxon>Sphingobacteriaceae</taxon>
        <taxon>Arcticibacter</taxon>
    </lineage>
</organism>
<dbReference type="Gene3D" id="2.170.130.10">
    <property type="entry name" value="TonB-dependent receptor, plug domain"/>
    <property type="match status" value="1"/>
</dbReference>
<evidence type="ECO:0000256" key="4">
    <source>
        <dbReference type="ARBA" id="ARBA00022692"/>
    </source>
</evidence>
<evidence type="ECO:0000256" key="8">
    <source>
        <dbReference type="PROSITE-ProRule" id="PRU01360"/>
    </source>
</evidence>
<dbReference type="STRING" id="1150600.ADIARSV_4190"/>
<evidence type="ECO:0000313" key="12">
    <source>
        <dbReference type="EMBL" id="EOR92678.1"/>
    </source>
</evidence>